<gene>
    <name evidence="4" type="ORF">PFL1_05979</name>
</gene>
<dbReference type="InterPro" id="IPR015421">
    <property type="entry name" value="PyrdxlP-dep_Trfase_major"/>
</dbReference>
<dbReference type="PANTHER" id="PTHR43092">
    <property type="entry name" value="L-CYSTEINE DESULFHYDRASE"/>
    <property type="match status" value="1"/>
</dbReference>
<proteinExistence type="predicted"/>
<keyword evidence="1" id="KW-0663">Pyridoxal phosphate</keyword>
<dbReference type="RefSeq" id="XP_007881709.1">
    <property type="nucleotide sequence ID" value="XM_007883518.1"/>
</dbReference>
<dbReference type="HOGENOM" id="CLU_003433_3_0_1"/>
<dbReference type="Pfam" id="PF00266">
    <property type="entry name" value="Aminotran_5"/>
    <property type="match status" value="1"/>
</dbReference>
<dbReference type="SUPFAM" id="SSF53383">
    <property type="entry name" value="PLP-dependent transferases"/>
    <property type="match status" value="1"/>
</dbReference>
<dbReference type="Gene3D" id="3.40.640.10">
    <property type="entry name" value="Type I PLP-dependent aspartate aminotransferase-like (Major domain)"/>
    <property type="match status" value="1"/>
</dbReference>
<evidence type="ECO:0000313" key="4">
    <source>
        <dbReference type="EMBL" id="EPQ26330.1"/>
    </source>
</evidence>
<dbReference type="eggNOG" id="KOG1549">
    <property type="taxonomic scope" value="Eukaryota"/>
</dbReference>
<protein>
    <recommendedName>
        <fullName evidence="3">Aminotransferase class V domain-containing protein</fullName>
    </recommendedName>
</protein>
<feature type="domain" description="Aminotransferase class V" evidence="3">
    <location>
        <begin position="50"/>
        <end position="266"/>
    </location>
</feature>
<dbReference type="InterPro" id="IPR015424">
    <property type="entry name" value="PyrdxlP-dep_Trfase"/>
</dbReference>
<reference evidence="4 5" key="1">
    <citation type="journal article" date="2013" name="Plant Cell">
        <title>The transition from a phytopathogenic smut ancestor to an anamorphic biocontrol agent deciphered by comparative whole-genome analysis.</title>
        <authorList>
            <person name="Lefebvre F."/>
            <person name="Joly D.L."/>
            <person name="Labbe C."/>
            <person name="Teichmann B."/>
            <person name="Linning R."/>
            <person name="Belzile F."/>
            <person name="Bakkeren G."/>
            <person name="Belanger R.R."/>
        </authorList>
    </citation>
    <scope>NUCLEOTIDE SEQUENCE [LARGE SCALE GENOMIC DNA]</scope>
    <source>
        <strain evidence="4 5">PF-1</strain>
    </source>
</reference>
<dbReference type="AlphaFoldDB" id="A0A061H393"/>
<evidence type="ECO:0000256" key="2">
    <source>
        <dbReference type="SAM" id="MobiDB-lite"/>
    </source>
</evidence>
<dbReference type="EMBL" id="KE361645">
    <property type="protein sequence ID" value="EPQ26330.1"/>
    <property type="molecule type" value="Genomic_DNA"/>
</dbReference>
<feature type="compositionally biased region" description="Polar residues" evidence="2">
    <location>
        <begin position="479"/>
        <end position="488"/>
    </location>
</feature>
<feature type="region of interest" description="Disordered" evidence="2">
    <location>
        <begin position="465"/>
        <end position="488"/>
    </location>
</feature>
<organism evidence="4 5">
    <name type="scientific">Pseudozyma flocculosa PF-1</name>
    <dbReference type="NCBI Taxonomy" id="1277687"/>
    <lineage>
        <taxon>Eukaryota</taxon>
        <taxon>Fungi</taxon>
        <taxon>Dikarya</taxon>
        <taxon>Basidiomycota</taxon>
        <taxon>Ustilaginomycotina</taxon>
        <taxon>Ustilaginomycetes</taxon>
        <taxon>Ustilaginales</taxon>
        <taxon>Ustilaginaceae</taxon>
        <taxon>Pseudozyma</taxon>
    </lineage>
</organism>
<evidence type="ECO:0000313" key="5">
    <source>
        <dbReference type="Proteomes" id="UP000053664"/>
    </source>
</evidence>
<name>A0A061H393_9BASI</name>
<dbReference type="KEGG" id="pfp:PFL1_05979"/>
<dbReference type="OrthoDB" id="5978656at2759"/>
<accession>A0A061H393</accession>
<dbReference type="PANTHER" id="PTHR43092:SF2">
    <property type="entry name" value="HERCYNYLCYSTEINE SULFOXIDE LYASE"/>
    <property type="match status" value="1"/>
</dbReference>
<dbReference type="Proteomes" id="UP000053664">
    <property type="component" value="Unassembled WGS sequence"/>
</dbReference>
<dbReference type="InterPro" id="IPR000192">
    <property type="entry name" value="Aminotrans_V_dom"/>
</dbReference>
<dbReference type="GeneID" id="19320060"/>
<evidence type="ECO:0000256" key="1">
    <source>
        <dbReference type="ARBA" id="ARBA00022898"/>
    </source>
</evidence>
<sequence>MAATTLQEKLDGLSAELAKATPPPFGHACKKLYSFDDDYVNLNNGSFGTCPNHVLEAYKHYLAESERRPDIWMRTGFKPLLERSRKELAQLVNCPVEDLVLLTNATTGVNAILRGMAGTWSATKREAILVYDTVYGACGRTAQYIVDSHPSLQLSVVKVPVTYPIAHDDFLQRTRETLDQAKRDGVRVRVAILDTISSLPGVVVPWQQTVQLLREHDVLSLVDGAHAVGQIPLNLRDADPDFFVSNCHKWLSAHRGCAFLYTPKRNQHLVPGMPTSHYYVSPTDAPAKGPSLIPTDAPSNYVAVWESNGTQDQSNFLCIPAALEFRRWLGGEDRIMGYTTRLAQRGGEILSRRLGHGSTVMDLAPNRILTSSMVNVSLPLDLDSLRSAEAEAEAMPSLAFVASRFQTALADRYPTFVPFYVHADTIWFRVSAQVWLEESDFDWLADAILDTVQHLGWSLLAAEPSSSKTKTEANGVVDDQQSVEAKAA</sequence>
<evidence type="ECO:0000259" key="3">
    <source>
        <dbReference type="Pfam" id="PF00266"/>
    </source>
</evidence>